<evidence type="ECO:0000313" key="3">
    <source>
        <dbReference type="Proteomes" id="UP000043764"/>
    </source>
</evidence>
<accession>A0A0H5D2D4</accession>
<dbReference type="AlphaFoldDB" id="A0A0H5D2D4"/>
<keyword evidence="1" id="KW-0175">Coiled coil</keyword>
<reference evidence="3" key="1">
    <citation type="submission" date="2015-05" db="EMBL/GenBank/DDBJ databases">
        <authorList>
            <person name="Rodrigo-Torres Lidia"/>
            <person name="Arahal R.David."/>
        </authorList>
    </citation>
    <scope>NUCLEOTIDE SEQUENCE [LARGE SCALE GENOMIC DNA]</scope>
    <source>
        <strain evidence="3">CECT 7321</strain>
    </source>
</reference>
<feature type="coiled-coil region" evidence="1">
    <location>
        <begin position="215"/>
        <end position="263"/>
    </location>
</feature>
<evidence type="ECO:0000256" key="1">
    <source>
        <dbReference type="SAM" id="Coils"/>
    </source>
</evidence>
<proteinExistence type="predicted"/>
<organism evidence="2 3">
    <name type="scientific">Phaeobacter italicus</name>
    <dbReference type="NCBI Taxonomy" id="481446"/>
    <lineage>
        <taxon>Bacteria</taxon>
        <taxon>Pseudomonadati</taxon>
        <taxon>Pseudomonadota</taxon>
        <taxon>Alphaproteobacteria</taxon>
        <taxon>Rhodobacterales</taxon>
        <taxon>Roseobacteraceae</taxon>
        <taxon>Phaeobacter</taxon>
    </lineage>
</organism>
<dbReference type="Proteomes" id="UP000043764">
    <property type="component" value="Unassembled WGS sequence"/>
</dbReference>
<dbReference type="EMBL" id="CVRL01000018">
    <property type="protein sequence ID" value="CRL10898.1"/>
    <property type="molecule type" value="Genomic_DNA"/>
</dbReference>
<gene>
    <name evidence="2" type="ORF">NIT7321_01746</name>
</gene>
<evidence type="ECO:0000313" key="2">
    <source>
        <dbReference type="EMBL" id="CRL10898.1"/>
    </source>
</evidence>
<protein>
    <submittedName>
        <fullName evidence="2">Uncharacterized protein</fullName>
    </submittedName>
</protein>
<name>A0A0H5D2D4_9RHOB</name>
<keyword evidence="3" id="KW-1185">Reference proteome</keyword>
<sequence>MVAISLSVPLDYVVHLGAGAVSAASKYARSGMKTVVLGSVDPQDMPGLRQQATSLKSIQVASGPISPSGAAVVLHRYNHKALNGFLEPEEALFELFPGLQKRGELCVETLAVAQWVQDSTSVIKGKGLLVIEVPGQGGDILSALSEAGCLERFQFVRLQEGRKQLYKGGSTSAQLRRELETLGYAVWEEAAAEDPARPYLIGWRNAPERTRAKEVQANRQALDLCEADLAELQQRYGALLQEKEDLEELLGQLVKHVETAEKTLQTRASDP</sequence>